<comment type="caution">
    <text evidence="1">The sequence shown here is derived from an EMBL/GenBank/DDBJ whole genome shotgun (WGS) entry which is preliminary data.</text>
</comment>
<protein>
    <submittedName>
        <fullName evidence="1">Uncharacterized protein</fullName>
    </submittedName>
</protein>
<dbReference type="Proteomes" id="UP001589575">
    <property type="component" value="Unassembled WGS sequence"/>
</dbReference>
<sequence length="77" mass="8372">MKGEDADEIVGILSEYTEMDEDLLRGVYFPAISADGGMNTEGLADDLQTFREDGLVEEPDLVIDDIIDTSFVEQAGA</sequence>
<accession>A0ABV5G3B6</accession>
<dbReference type="EMBL" id="JBHMFI010000001">
    <property type="protein sequence ID" value="MFB9073427.1"/>
    <property type="molecule type" value="Genomic_DNA"/>
</dbReference>
<evidence type="ECO:0000313" key="1">
    <source>
        <dbReference type="EMBL" id="MFB9073427.1"/>
    </source>
</evidence>
<dbReference type="Gene3D" id="3.40.190.10">
    <property type="entry name" value="Periplasmic binding protein-like II"/>
    <property type="match status" value="1"/>
</dbReference>
<proteinExistence type="predicted"/>
<reference evidence="1 2" key="1">
    <citation type="submission" date="2024-09" db="EMBL/GenBank/DDBJ databases">
        <authorList>
            <person name="Sun Q."/>
            <person name="Mori K."/>
        </authorList>
    </citation>
    <scope>NUCLEOTIDE SEQUENCE [LARGE SCALE GENOMIC DNA]</scope>
    <source>
        <strain evidence="1 2">CCM 7609</strain>
    </source>
</reference>
<gene>
    <name evidence="1" type="ORF">ACFFX0_20390</name>
</gene>
<evidence type="ECO:0000313" key="2">
    <source>
        <dbReference type="Proteomes" id="UP001589575"/>
    </source>
</evidence>
<keyword evidence="2" id="KW-1185">Reference proteome</keyword>
<name>A0ABV5G3B6_9MICC</name>
<organism evidence="1 2">
    <name type="scientific">Citricoccus parietis</name>
    <dbReference type="NCBI Taxonomy" id="592307"/>
    <lineage>
        <taxon>Bacteria</taxon>
        <taxon>Bacillati</taxon>
        <taxon>Actinomycetota</taxon>
        <taxon>Actinomycetes</taxon>
        <taxon>Micrococcales</taxon>
        <taxon>Micrococcaceae</taxon>
        <taxon>Citricoccus</taxon>
    </lineage>
</organism>